<dbReference type="EMBL" id="QPJY01000003">
    <property type="protein sequence ID" value="RCX31248.1"/>
    <property type="molecule type" value="Genomic_DNA"/>
</dbReference>
<gene>
    <name evidence="1" type="ORF">DFQ59_103214</name>
</gene>
<comment type="caution">
    <text evidence="1">The sequence shown here is derived from an EMBL/GenBank/DDBJ whole genome shotgun (WGS) entry which is preliminary data.</text>
</comment>
<name>A0A369CDG4_9GAMM</name>
<dbReference type="Proteomes" id="UP000252707">
    <property type="component" value="Unassembled WGS sequence"/>
</dbReference>
<dbReference type="RefSeq" id="WP_114279427.1">
    <property type="nucleotide sequence ID" value="NZ_QPJY01000003.1"/>
</dbReference>
<evidence type="ECO:0000313" key="1">
    <source>
        <dbReference type="EMBL" id="RCX31248.1"/>
    </source>
</evidence>
<sequence length="101" mass="11643">MADDTGTGPDQGVEPREVLALEVECYAGYRGEESPVRFRLGGRWLEVEEIIDRWLAPTHRYFKLRARGGGVYILRHAMDEQRWELTLYDSDSRPAERLSSS</sequence>
<evidence type="ECO:0000313" key="2">
    <source>
        <dbReference type="Proteomes" id="UP000252707"/>
    </source>
</evidence>
<organism evidence="1 2">
    <name type="scientific">Thioalbus denitrificans</name>
    <dbReference type="NCBI Taxonomy" id="547122"/>
    <lineage>
        <taxon>Bacteria</taxon>
        <taxon>Pseudomonadati</taxon>
        <taxon>Pseudomonadota</taxon>
        <taxon>Gammaproteobacteria</taxon>
        <taxon>Chromatiales</taxon>
        <taxon>Ectothiorhodospiraceae</taxon>
        <taxon>Thioalbus</taxon>
    </lineage>
</organism>
<keyword evidence="2" id="KW-1185">Reference proteome</keyword>
<protein>
    <submittedName>
        <fullName evidence="1">Uncharacterized protein</fullName>
    </submittedName>
</protein>
<proteinExistence type="predicted"/>
<dbReference type="OrthoDB" id="1121317at2"/>
<dbReference type="AlphaFoldDB" id="A0A369CDG4"/>
<reference evidence="1 2" key="1">
    <citation type="submission" date="2018-07" db="EMBL/GenBank/DDBJ databases">
        <title>Genomic Encyclopedia of Type Strains, Phase IV (KMG-IV): sequencing the most valuable type-strain genomes for metagenomic binning, comparative biology and taxonomic classification.</title>
        <authorList>
            <person name="Goeker M."/>
        </authorList>
    </citation>
    <scope>NUCLEOTIDE SEQUENCE [LARGE SCALE GENOMIC DNA]</scope>
    <source>
        <strain evidence="1 2">DSM 26407</strain>
    </source>
</reference>
<accession>A0A369CDG4</accession>